<name>M1VDH0_CYAM1</name>
<reference evidence="2 3" key="1">
    <citation type="journal article" date="2004" name="Nature">
        <title>Genome sequence of the ultrasmall unicellular red alga Cyanidioschyzon merolae 10D.</title>
        <authorList>
            <person name="Matsuzaki M."/>
            <person name="Misumi O."/>
            <person name="Shin-i T."/>
            <person name="Maruyama S."/>
            <person name="Takahara M."/>
            <person name="Miyagishima S."/>
            <person name="Mori T."/>
            <person name="Nishida K."/>
            <person name="Yagisawa F."/>
            <person name="Nishida K."/>
            <person name="Yoshida Y."/>
            <person name="Nishimura Y."/>
            <person name="Nakao S."/>
            <person name="Kobayashi T."/>
            <person name="Momoyama Y."/>
            <person name="Higashiyama T."/>
            <person name="Minoda A."/>
            <person name="Sano M."/>
            <person name="Nomoto H."/>
            <person name="Oishi K."/>
            <person name="Hayashi H."/>
            <person name="Ohta F."/>
            <person name="Nishizaka S."/>
            <person name="Haga S."/>
            <person name="Miura S."/>
            <person name="Morishita T."/>
            <person name="Kabeya Y."/>
            <person name="Terasawa K."/>
            <person name="Suzuki Y."/>
            <person name="Ishii Y."/>
            <person name="Asakawa S."/>
            <person name="Takano H."/>
            <person name="Ohta N."/>
            <person name="Kuroiwa H."/>
            <person name="Tanaka K."/>
            <person name="Shimizu N."/>
            <person name="Sugano S."/>
            <person name="Sato N."/>
            <person name="Nozaki H."/>
            <person name="Ogasawara N."/>
            <person name="Kohara Y."/>
            <person name="Kuroiwa T."/>
        </authorList>
    </citation>
    <scope>NUCLEOTIDE SEQUENCE [LARGE SCALE GENOMIC DNA]</scope>
    <source>
        <strain evidence="2 3">10D</strain>
    </source>
</reference>
<dbReference type="PROSITE" id="PS01129">
    <property type="entry name" value="PSI_RLU"/>
    <property type="match status" value="1"/>
</dbReference>
<dbReference type="SUPFAM" id="SSF55120">
    <property type="entry name" value="Pseudouridine synthase"/>
    <property type="match status" value="1"/>
</dbReference>
<dbReference type="OrthoDB" id="418349at2759"/>
<dbReference type="Proteomes" id="UP000007014">
    <property type="component" value="Chromosome 12"/>
</dbReference>
<protein>
    <submittedName>
        <fullName evidence="2">Ribosomal large subunit pseudouridine synthase C</fullName>
    </submittedName>
</protein>
<dbReference type="HOGENOM" id="CLU_613053_0_0_1"/>
<dbReference type="GO" id="GO:0000455">
    <property type="term" value="P:enzyme-directed rRNA pseudouridine synthesis"/>
    <property type="evidence" value="ECO:0007669"/>
    <property type="project" value="TreeGrafter"/>
</dbReference>
<evidence type="ECO:0000313" key="2">
    <source>
        <dbReference type="EMBL" id="BAM80797.1"/>
    </source>
</evidence>
<feature type="domain" description="Pseudouridine synthase RsuA/RluA-like" evidence="1">
    <location>
        <begin position="199"/>
        <end position="387"/>
    </location>
</feature>
<dbReference type="GO" id="GO:0003723">
    <property type="term" value="F:RNA binding"/>
    <property type="evidence" value="ECO:0007669"/>
    <property type="project" value="InterPro"/>
</dbReference>
<dbReference type="RefSeq" id="XP_005536833.1">
    <property type="nucleotide sequence ID" value="XM_005536776.1"/>
</dbReference>
<gene>
    <name evidence="2" type="ORF">CYME_CML198C</name>
</gene>
<proteinExistence type="predicted"/>
<evidence type="ECO:0000313" key="3">
    <source>
        <dbReference type="Proteomes" id="UP000007014"/>
    </source>
</evidence>
<dbReference type="Gene3D" id="3.30.2350.10">
    <property type="entry name" value="Pseudouridine synthase"/>
    <property type="match status" value="1"/>
</dbReference>
<dbReference type="eggNOG" id="KOG1919">
    <property type="taxonomic scope" value="Eukaryota"/>
</dbReference>
<dbReference type="PANTHER" id="PTHR21600">
    <property type="entry name" value="MITOCHONDRIAL RNA PSEUDOURIDINE SYNTHASE"/>
    <property type="match status" value="1"/>
</dbReference>
<organism evidence="2 3">
    <name type="scientific">Cyanidioschyzon merolae (strain NIES-3377 / 10D)</name>
    <name type="common">Unicellular red alga</name>
    <dbReference type="NCBI Taxonomy" id="280699"/>
    <lineage>
        <taxon>Eukaryota</taxon>
        <taxon>Rhodophyta</taxon>
        <taxon>Bangiophyceae</taxon>
        <taxon>Cyanidiales</taxon>
        <taxon>Cyanidiaceae</taxon>
        <taxon>Cyanidioschyzon</taxon>
    </lineage>
</organism>
<dbReference type="GeneID" id="16994639"/>
<dbReference type="KEGG" id="cme:CYME_CML198C"/>
<dbReference type="GO" id="GO:0009982">
    <property type="term" value="F:pseudouridine synthase activity"/>
    <property type="evidence" value="ECO:0007669"/>
    <property type="project" value="InterPro"/>
</dbReference>
<dbReference type="Pfam" id="PF00849">
    <property type="entry name" value="PseudoU_synth_2"/>
    <property type="match status" value="1"/>
</dbReference>
<dbReference type="EMBL" id="AP006494">
    <property type="protein sequence ID" value="BAM80797.1"/>
    <property type="molecule type" value="Genomic_DNA"/>
</dbReference>
<dbReference type="Gramene" id="CML198CT">
    <property type="protein sequence ID" value="CML198CT"/>
    <property type="gene ID" value="CML198C"/>
</dbReference>
<evidence type="ECO:0000259" key="1">
    <source>
        <dbReference type="Pfam" id="PF00849"/>
    </source>
</evidence>
<dbReference type="STRING" id="280699.M1VDH0"/>
<dbReference type="InterPro" id="IPR020103">
    <property type="entry name" value="PsdUridine_synth_cat_dom_sf"/>
</dbReference>
<sequence>MRVVLHQAGRTKVNVHSAARHWKRSYRSRPGAGHWGNSIDRKKLFSEQNRRSSNQCMSLAGDLPRVQAYTSSKLWRATYTVVLSAERDASASAAKLAAFSNACSDSTLLKLDCLDASETYLADEPELRRAVEVERGQRATTLESYYTKHWEWSGAKHLHVAEGPEFSTQRDGLPCAHAASLPADWQVQPPRKLFEDDEFIAYSKPAGVLSSTVLYMAMMSESPEHRQSAQAWRLANRLDRDTSGILLFGKTPLANQVCNALTTRRSGSLEKLYIANLHQVQWKHMQHDDQMPPMFQVGCVLRVISGHGTTRRGLHRLYPLECVGQRLHDRMRRPVRIAETWFRIENRTPLKSENSLVGDLEAHPAMLYRVLCAPVTGRTHQIRLHAHALGMPVHGDVRYGSLSDLQGTNCHHLHAVALAFTTSEGRKIYIEAESPAWLDFSGEVEHP</sequence>
<dbReference type="PANTHER" id="PTHR21600:SF47">
    <property type="entry name" value="RNA PSEUDOURIDINE SYNTHASE 1"/>
    <property type="match status" value="1"/>
</dbReference>
<dbReference type="InterPro" id="IPR006145">
    <property type="entry name" value="PsdUridine_synth_RsuA/RluA"/>
</dbReference>
<dbReference type="InterPro" id="IPR006224">
    <property type="entry name" value="PsdUridine_synth_RluA-like_CS"/>
</dbReference>
<dbReference type="CDD" id="cd02869">
    <property type="entry name" value="PseudoU_synth_RluA_like"/>
    <property type="match status" value="1"/>
</dbReference>
<accession>M1VDH0</accession>
<reference evidence="2 3" key="2">
    <citation type="journal article" date="2007" name="BMC Biol.">
        <title>A 100%-complete sequence reveals unusually simple genomic features in the hot-spring red alga Cyanidioschyzon merolae.</title>
        <authorList>
            <person name="Nozaki H."/>
            <person name="Takano H."/>
            <person name="Misumi O."/>
            <person name="Terasawa K."/>
            <person name="Matsuzaki M."/>
            <person name="Maruyama S."/>
            <person name="Nishida K."/>
            <person name="Yagisawa F."/>
            <person name="Yoshida Y."/>
            <person name="Fujiwara T."/>
            <person name="Takio S."/>
            <person name="Tamura K."/>
            <person name="Chung S.J."/>
            <person name="Nakamura S."/>
            <person name="Kuroiwa H."/>
            <person name="Tanaka K."/>
            <person name="Sato N."/>
            <person name="Kuroiwa T."/>
        </authorList>
    </citation>
    <scope>NUCLEOTIDE SEQUENCE [LARGE SCALE GENOMIC DNA]</scope>
    <source>
        <strain evidence="2 3">10D</strain>
    </source>
</reference>
<keyword evidence="3" id="KW-1185">Reference proteome</keyword>
<dbReference type="AlphaFoldDB" id="M1VDH0"/>
<dbReference type="InterPro" id="IPR050188">
    <property type="entry name" value="RluA_PseudoU_synthase"/>
</dbReference>